<dbReference type="InterPro" id="IPR012337">
    <property type="entry name" value="RNaseH-like_sf"/>
</dbReference>
<sequence length="252" mass="29128">MREITARKTIEQLRRLFSAYGLPEEVVSDNGPQFTGVEMKSFFESSVVRQTLIPAYHPQSNGLAERAVQLIKMALEKNKRKFEDTIQDTLSRILLTYRCTPHETTGKTPSELFMGRSLRTRLTLIHQSLDNRVKTYQRDQIRRRWTSGEDGDEAREKREEEDDPIWMAPETIFSSKSILFLHGKGRCHSPVSQPYFRVPCTRLPERLGAHDFVLQGSPFTCTASSARHVEEELDFWEVEDIVTAVIEMHVDI</sequence>
<dbReference type="EMBL" id="CP092880">
    <property type="protein sequence ID" value="UYV79855.1"/>
    <property type="molecule type" value="Genomic_DNA"/>
</dbReference>
<feature type="domain" description="Integrase catalytic" evidence="1">
    <location>
        <begin position="1"/>
        <end position="117"/>
    </location>
</feature>
<evidence type="ECO:0000259" key="1">
    <source>
        <dbReference type="PROSITE" id="PS50994"/>
    </source>
</evidence>
<evidence type="ECO:0000313" key="2">
    <source>
        <dbReference type="EMBL" id="UYV79855.1"/>
    </source>
</evidence>
<accession>A0ABY6LF93</accession>
<dbReference type="InterPro" id="IPR036397">
    <property type="entry name" value="RNaseH_sf"/>
</dbReference>
<evidence type="ECO:0000313" key="3">
    <source>
        <dbReference type="Proteomes" id="UP001235939"/>
    </source>
</evidence>
<organism evidence="2 3">
    <name type="scientific">Cordylochernes scorpioides</name>
    <dbReference type="NCBI Taxonomy" id="51811"/>
    <lineage>
        <taxon>Eukaryota</taxon>
        <taxon>Metazoa</taxon>
        <taxon>Ecdysozoa</taxon>
        <taxon>Arthropoda</taxon>
        <taxon>Chelicerata</taxon>
        <taxon>Arachnida</taxon>
        <taxon>Pseudoscorpiones</taxon>
        <taxon>Cheliferoidea</taxon>
        <taxon>Chernetidae</taxon>
        <taxon>Cordylochernes</taxon>
    </lineage>
</organism>
<dbReference type="InterPro" id="IPR001584">
    <property type="entry name" value="Integrase_cat-core"/>
</dbReference>
<dbReference type="PANTHER" id="PTHR37984">
    <property type="entry name" value="PROTEIN CBG26694"/>
    <property type="match status" value="1"/>
</dbReference>
<protein>
    <submittedName>
        <fullName evidence="2">K02A2.6-like</fullName>
    </submittedName>
</protein>
<dbReference type="Proteomes" id="UP001235939">
    <property type="component" value="Chromosome 18"/>
</dbReference>
<keyword evidence="3" id="KW-1185">Reference proteome</keyword>
<gene>
    <name evidence="2" type="ORF">LAZ67_18000921</name>
</gene>
<proteinExistence type="predicted"/>
<dbReference type="PANTHER" id="PTHR37984:SF5">
    <property type="entry name" value="PROTEIN NYNRIN-LIKE"/>
    <property type="match status" value="1"/>
</dbReference>
<dbReference type="InterPro" id="IPR050951">
    <property type="entry name" value="Retrovirus_Pol_polyprotein"/>
</dbReference>
<dbReference type="Gene3D" id="3.30.420.10">
    <property type="entry name" value="Ribonuclease H-like superfamily/Ribonuclease H"/>
    <property type="match status" value="1"/>
</dbReference>
<dbReference type="PROSITE" id="PS50994">
    <property type="entry name" value="INTEGRASE"/>
    <property type="match status" value="1"/>
</dbReference>
<reference evidence="2 3" key="1">
    <citation type="submission" date="2022-01" db="EMBL/GenBank/DDBJ databases">
        <title>A chromosomal length assembly of Cordylochernes scorpioides.</title>
        <authorList>
            <person name="Zeh D."/>
            <person name="Zeh J."/>
        </authorList>
    </citation>
    <scope>NUCLEOTIDE SEQUENCE [LARGE SCALE GENOMIC DNA]</scope>
    <source>
        <strain evidence="2">IN4F17</strain>
        <tissue evidence="2">Whole Body</tissue>
    </source>
</reference>
<name>A0ABY6LF93_9ARAC</name>
<dbReference type="SUPFAM" id="SSF53098">
    <property type="entry name" value="Ribonuclease H-like"/>
    <property type="match status" value="1"/>
</dbReference>